<keyword evidence="2" id="KW-0677">Repeat</keyword>
<dbReference type="CDD" id="cd01449">
    <property type="entry name" value="TST_Repeat_2"/>
    <property type="match status" value="1"/>
</dbReference>
<feature type="domain" description="Rhodanese" evidence="3">
    <location>
        <begin position="19"/>
        <end position="132"/>
    </location>
</feature>
<keyword evidence="4" id="KW-0670">Pyruvate</keyword>
<dbReference type="EMBL" id="FQWB01000008">
    <property type="protein sequence ID" value="SHG89231.1"/>
    <property type="molecule type" value="Genomic_DNA"/>
</dbReference>
<dbReference type="CDD" id="cd01448">
    <property type="entry name" value="TST_Repeat_1"/>
    <property type="match status" value="1"/>
</dbReference>
<dbReference type="GO" id="GO:0004792">
    <property type="term" value="F:thiosulfate-cyanide sulfurtransferase activity"/>
    <property type="evidence" value="ECO:0007669"/>
    <property type="project" value="TreeGrafter"/>
</dbReference>
<dbReference type="Pfam" id="PF00581">
    <property type="entry name" value="Rhodanese"/>
    <property type="match status" value="2"/>
</dbReference>
<protein>
    <submittedName>
        <fullName evidence="4">Thiosulfate/3-mercaptopyruvate sulfurtransferase</fullName>
    </submittedName>
</protein>
<dbReference type="Gene3D" id="3.40.250.10">
    <property type="entry name" value="Rhodanese-like domain"/>
    <property type="match status" value="2"/>
</dbReference>
<sequence length="273" mass="30844">MKKTIVSPIWLSEHLEDLDLIILEARLDQNQSNLENQFQDIQIKGAIIFDIKNTFSDIQNPLPNTFPSVSQFTIECQKLGINKNSTIVVYDTLGIYLSPRVWWMFNAMGHSNVYVLNGGLPEWIKEGFPTEIQKKNTYSTGDFEAKLQPELIKNKEQILKNINSKEAVLIDARSPDRFHATIEETRVGIRNGHIPGSINIPFGNLLEDGKYKSKEALSEIFNLNDKPIYFTCGSGITACILLLATELISDNPKAVYDGSWTEWGHSTTLPIDK</sequence>
<dbReference type="Proteomes" id="UP000184516">
    <property type="component" value="Unassembled WGS sequence"/>
</dbReference>
<accession>A0A1M5NI81</accession>
<dbReference type="FunFam" id="3.40.250.10:FF:000001">
    <property type="entry name" value="Sulfurtransferase"/>
    <property type="match status" value="1"/>
</dbReference>
<reference evidence="5" key="1">
    <citation type="submission" date="2016-11" db="EMBL/GenBank/DDBJ databases">
        <authorList>
            <person name="Varghese N."/>
            <person name="Submissions S."/>
        </authorList>
    </citation>
    <scope>NUCLEOTIDE SEQUENCE [LARGE SCALE GENOMIC DNA]</scope>
    <source>
        <strain evidence="5">DSM 19978</strain>
    </source>
</reference>
<dbReference type="PANTHER" id="PTHR11364">
    <property type="entry name" value="THIOSULFATE SULFERTANSFERASE"/>
    <property type="match status" value="1"/>
</dbReference>
<dbReference type="STRING" id="468056.SAMN05443549_10849"/>
<dbReference type="AlphaFoldDB" id="A0A1M5NI81"/>
<dbReference type="SUPFAM" id="SSF52821">
    <property type="entry name" value="Rhodanese/Cell cycle control phosphatase"/>
    <property type="match status" value="2"/>
</dbReference>
<evidence type="ECO:0000259" key="3">
    <source>
        <dbReference type="PROSITE" id="PS50206"/>
    </source>
</evidence>
<dbReference type="OrthoDB" id="9770030at2"/>
<organism evidence="4 5">
    <name type="scientific">Flavobacterium fluvii</name>
    <dbReference type="NCBI Taxonomy" id="468056"/>
    <lineage>
        <taxon>Bacteria</taxon>
        <taxon>Pseudomonadati</taxon>
        <taxon>Bacteroidota</taxon>
        <taxon>Flavobacteriia</taxon>
        <taxon>Flavobacteriales</taxon>
        <taxon>Flavobacteriaceae</taxon>
        <taxon>Flavobacterium</taxon>
    </lineage>
</organism>
<evidence type="ECO:0000256" key="1">
    <source>
        <dbReference type="ARBA" id="ARBA00022679"/>
    </source>
</evidence>
<dbReference type="InterPro" id="IPR045078">
    <property type="entry name" value="TST/MPST-like"/>
</dbReference>
<feature type="domain" description="Rhodanese" evidence="3">
    <location>
        <begin position="163"/>
        <end position="272"/>
    </location>
</feature>
<dbReference type="InterPro" id="IPR001763">
    <property type="entry name" value="Rhodanese-like_dom"/>
</dbReference>
<evidence type="ECO:0000313" key="5">
    <source>
        <dbReference type="Proteomes" id="UP000184516"/>
    </source>
</evidence>
<keyword evidence="1 4" id="KW-0808">Transferase</keyword>
<keyword evidence="5" id="KW-1185">Reference proteome</keyword>
<dbReference type="InterPro" id="IPR036873">
    <property type="entry name" value="Rhodanese-like_dom_sf"/>
</dbReference>
<gene>
    <name evidence="4" type="ORF">SAMN05443549_10849</name>
</gene>
<proteinExistence type="predicted"/>
<evidence type="ECO:0000256" key="2">
    <source>
        <dbReference type="ARBA" id="ARBA00022737"/>
    </source>
</evidence>
<dbReference type="PROSITE" id="PS50206">
    <property type="entry name" value="RHODANESE_3"/>
    <property type="match status" value="2"/>
</dbReference>
<dbReference type="PANTHER" id="PTHR11364:SF27">
    <property type="entry name" value="SULFURTRANSFERASE"/>
    <property type="match status" value="1"/>
</dbReference>
<dbReference type="RefSeq" id="WP_073371760.1">
    <property type="nucleotide sequence ID" value="NZ_FQWB01000008.1"/>
</dbReference>
<dbReference type="SMART" id="SM00450">
    <property type="entry name" value="RHOD"/>
    <property type="match status" value="2"/>
</dbReference>
<name>A0A1M5NI81_9FLAO</name>
<evidence type="ECO:0000313" key="4">
    <source>
        <dbReference type="EMBL" id="SHG89231.1"/>
    </source>
</evidence>